<keyword evidence="3" id="KW-0716">Sensory transduction</keyword>
<evidence type="ECO:0000256" key="9">
    <source>
        <dbReference type="ARBA" id="ARBA00023224"/>
    </source>
</evidence>
<dbReference type="GO" id="GO:0007165">
    <property type="term" value="P:signal transduction"/>
    <property type="evidence" value="ECO:0007669"/>
    <property type="project" value="UniProtKB-KW"/>
</dbReference>
<accession>A0AA38IXR0</accession>
<dbReference type="GO" id="GO:0005549">
    <property type="term" value="F:odorant binding"/>
    <property type="evidence" value="ECO:0007669"/>
    <property type="project" value="InterPro"/>
</dbReference>
<evidence type="ECO:0000313" key="11">
    <source>
        <dbReference type="EMBL" id="KAJ3663376.1"/>
    </source>
</evidence>
<organism evidence="11 12">
    <name type="scientific">Zophobas morio</name>
    <dbReference type="NCBI Taxonomy" id="2755281"/>
    <lineage>
        <taxon>Eukaryota</taxon>
        <taxon>Metazoa</taxon>
        <taxon>Ecdysozoa</taxon>
        <taxon>Arthropoda</taxon>
        <taxon>Hexapoda</taxon>
        <taxon>Insecta</taxon>
        <taxon>Pterygota</taxon>
        <taxon>Neoptera</taxon>
        <taxon>Endopterygota</taxon>
        <taxon>Coleoptera</taxon>
        <taxon>Polyphaga</taxon>
        <taxon>Cucujiformia</taxon>
        <taxon>Tenebrionidae</taxon>
        <taxon>Zophobas</taxon>
    </lineage>
</organism>
<evidence type="ECO:0000256" key="1">
    <source>
        <dbReference type="ARBA" id="ARBA00004651"/>
    </source>
</evidence>
<evidence type="ECO:0000256" key="4">
    <source>
        <dbReference type="ARBA" id="ARBA00022692"/>
    </source>
</evidence>
<dbReference type="Pfam" id="PF02949">
    <property type="entry name" value="7tm_6"/>
    <property type="match status" value="1"/>
</dbReference>
<dbReference type="GO" id="GO:0004984">
    <property type="term" value="F:olfactory receptor activity"/>
    <property type="evidence" value="ECO:0007669"/>
    <property type="project" value="InterPro"/>
</dbReference>
<name>A0AA38IXR0_9CUCU</name>
<dbReference type="EMBL" id="JALNTZ010000002">
    <property type="protein sequence ID" value="KAJ3663376.1"/>
    <property type="molecule type" value="Genomic_DNA"/>
</dbReference>
<feature type="transmembrane region" description="Helical" evidence="10">
    <location>
        <begin position="34"/>
        <end position="53"/>
    </location>
</feature>
<feature type="transmembrane region" description="Helical" evidence="10">
    <location>
        <begin position="129"/>
        <end position="149"/>
    </location>
</feature>
<evidence type="ECO:0000256" key="6">
    <source>
        <dbReference type="ARBA" id="ARBA00022989"/>
    </source>
</evidence>
<dbReference type="PANTHER" id="PTHR21137">
    <property type="entry name" value="ODORANT RECEPTOR"/>
    <property type="match status" value="1"/>
</dbReference>
<evidence type="ECO:0000313" key="12">
    <source>
        <dbReference type="Proteomes" id="UP001168821"/>
    </source>
</evidence>
<evidence type="ECO:0000256" key="8">
    <source>
        <dbReference type="ARBA" id="ARBA00023170"/>
    </source>
</evidence>
<keyword evidence="2" id="KW-1003">Cell membrane</keyword>
<keyword evidence="6 10" id="KW-1133">Transmembrane helix</keyword>
<keyword evidence="9" id="KW-0807">Transducer</keyword>
<evidence type="ECO:0000256" key="10">
    <source>
        <dbReference type="SAM" id="Phobius"/>
    </source>
</evidence>
<evidence type="ECO:0008006" key="13">
    <source>
        <dbReference type="Google" id="ProtNLM"/>
    </source>
</evidence>
<comment type="subcellular location">
    <subcellularLocation>
        <location evidence="1">Cell membrane</location>
        <topology evidence="1">Multi-pass membrane protein</topology>
    </subcellularLocation>
</comment>
<proteinExistence type="predicted"/>
<dbReference type="GO" id="GO:0005886">
    <property type="term" value="C:plasma membrane"/>
    <property type="evidence" value="ECO:0007669"/>
    <property type="project" value="UniProtKB-SubCell"/>
</dbReference>
<sequence length="326" mass="37836">MGKFDWELTIKANIVSMKLLGLWPKSVKGYRRDLYSVYSLLSLNLLINGHVFFQTLNIFFVYTDIAAVTAIIFVILTEILTAVKVYYFVRNMKQLKEIMETLKEESFLPETQQQKILVQPGLNLWKFTYIVYHFPVLPTLTAWAIYPITDGSVQEYRLPFSAWYPFNTKISPYYELTYVYQIVSVWFLAIACLNMDTLVAALMMYVSRQCEILCDRVKNLGSEGVDKYGQRLLECIIHHKKILSFSTDCNKFFDKIVLGQFITSALTLALTMFQLTLVAPLSSESYSLLFYSFSMTTEIFLYCWFGNEVELKTSRFRALDAARLGF</sequence>
<comment type="caution">
    <text evidence="11">The sequence shown here is derived from an EMBL/GenBank/DDBJ whole genome shotgun (WGS) entry which is preliminary data.</text>
</comment>
<evidence type="ECO:0000256" key="5">
    <source>
        <dbReference type="ARBA" id="ARBA00022725"/>
    </source>
</evidence>
<evidence type="ECO:0000256" key="3">
    <source>
        <dbReference type="ARBA" id="ARBA00022606"/>
    </source>
</evidence>
<feature type="transmembrane region" description="Helical" evidence="10">
    <location>
        <begin position="178"/>
        <end position="206"/>
    </location>
</feature>
<feature type="transmembrane region" description="Helical" evidence="10">
    <location>
        <begin position="261"/>
        <end position="282"/>
    </location>
</feature>
<dbReference type="AlphaFoldDB" id="A0AA38IXR0"/>
<keyword evidence="5" id="KW-0552">Olfaction</keyword>
<dbReference type="InterPro" id="IPR004117">
    <property type="entry name" value="7tm6_olfct_rcpt"/>
</dbReference>
<dbReference type="Proteomes" id="UP001168821">
    <property type="component" value="Unassembled WGS sequence"/>
</dbReference>
<protein>
    <recommendedName>
        <fullName evidence="13">Odorant receptor</fullName>
    </recommendedName>
</protein>
<feature type="transmembrane region" description="Helical" evidence="10">
    <location>
        <begin position="65"/>
        <end position="89"/>
    </location>
</feature>
<reference evidence="11" key="1">
    <citation type="journal article" date="2023" name="G3 (Bethesda)">
        <title>Whole genome assemblies of Zophobas morio and Tenebrio molitor.</title>
        <authorList>
            <person name="Kaur S."/>
            <person name="Stinson S.A."/>
            <person name="diCenzo G.C."/>
        </authorList>
    </citation>
    <scope>NUCLEOTIDE SEQUENCE</scope>
    <source>
        <strain evidence="11">QUZm001</strain>
    </source>
</reference>
<keyword evidence="12" id="KW-1185">Reference proteome</keyword>
<evidence type="ECO:0000256" key="7">
    <source>
        <dbReference type="ARBA" id="ARBA00023136"/>
    </source>
</evidence>
<keyword evidence="7 10" id="KW-0472">Membrane</keyword>
<dbReference type="PANTHER" id="PTHR21137:SF35">
    <property type="entry name" value="ODORANT RECEPTOR 19A-RELATED"/>
    <property type="match status" value="1"/>
</dbReference>
<evidence type="ECO:0000256" key="2">
    <source>
        <dbReference type="ARBA" id="ARBA00022475"/>
    </source>
</evidence>
<keyword evidence="8" id="KW-0675">Receptor</keyword>
<feature type="transmembrane region" description="Helical" evidence="10">
    <location>
        <begin position="288"/>
        <end position="305"/>
    </location>
</feature>
<gene>
    <name evidence="11" type="ORF">Zmor_007651</name>
</gene>
<keyword evidence="4 10" id="KW-0812">Transmembrane</keyword>